<dbReference type="PANTHER" id="PTHR47099:SF1">
    <property type="entry name" value="METHYLCOBAMIDE:COM METHYLTRANSFERASE MTBA"/>
    <property type="match status" value="1"/>
</dbReference>
<dbReference type="GO" id="GO:0008168">
    <property type="term" value="F:methyltransferase activity"/>
    <property type="evidence" value="ECO:0007669"/>
    <property type="project" value="UniProtKB-KW"/>
</dbReference>
<keyword evidence="2" id="KW-0808">Transferase</keyword>
<proteinExistence type="predicted"/>
<dbReference type="Pfam" id="PF01208">
    <property type="entry name" value="URO-D"/>
    <property type="match status" value="1"/>
</dbReference>
<evidence type="ECO:0000259" key="1">
    <source>
        <dbReference type="Pfam" id="PF01208"/>
    </source>
</evidence>
<keyword evidence="2" id="KW-0489">Methyltransferase</keyword>
<dbReference type="PANTHER" id="PTHR47099">
    <property type="entry name" value="METHYLCOBAMIDE:COM METHYLTRANSFERASE MTBA"/>
    <property type="match status" value="1"/>
</dbReference>
<dbReference type="EMBL" id="MWDQ01000022">
    <property type="protein sequence ID" value="OQB75166.1"/>
    <property type="molecule type" value="Genomic_DNA"/>
</dbReference>
<organism evidence="2">
    <name type="scientific">candidate division TA06 bacterium ADurb.Bin131</name>
    <dbReference type="NCBI Taxonomy" id="1852827"/>
    <lineage>
        <taxon>Bacteria</taxon>
        <taxon>Bacteria division TA06</taxon>
    </lineage>
</organism>
<comment type="caution">
    <text evidence="2">The sequence shown here is derived from an EMBL/GenBank/DDBJ whole genome shotgun (WGS) entry which is preliminary data.</text>
</comment>
<dbReference type="Gene3D" id="3.20.20.210">
    <property type="match status" value="1"/>
</dbReference>
<name>A0A1V6CE72_UNCT6</name>
<dbReference type="AlphaFoldDB" id="A0A1V6CE72"/>
<accession>A0A1V6CE72</accession>
<dbReference type="GO" id="GO:0006779">
    <property type="term" value="P:porphyrin-containing compound biosynthetic process"/>
    <property type="evidence" value="ECO:0007669"/>
    <property type="project" value="InterPro"/>
</dbReference>
<dbReference type="InterPro" id="IPR038071">
    <property type="entry name" value="UROD/MetE-like_sf"/>
</dbReference>
<sequence length="400" mass="46151">MTRRERVLTSLKHKQPDRIPVDLGGMDSTGITAVAYNKLKKYLCIETGNTKVYDPYQQVAVVDFNVLDIIGADVLAIFPEPEKWKISKLPDGSMCEVPERWNAETLPDGSQQVVFNEKIIAKRPSKSWYFEQVDYPLANAKSIKEIESNQSIFENFDWPFFVDETIEQIGKKAKHLYETTDYALMGNFAVHIFMGGQLLRGFEQFMIDLVLNPDIARCIMDNLSESYIKRFEKYSTYIGPYVQIINVNDDLGTQESLQVSPETYRKLIKPYQKKLYRFIKEHFNGYLFLHSDGSIYDIIPDLIDIGVDIINPVQFSARNMDLEKLKREFGRYITFWGGGCDTQHILPYSDTQTIKNHVKRCIKTLFPGGGFVFCQIHNIQPDVPPENIMAMYEAVKECYS</sequence>
<gene>
    <name evidence="2" type="ORF">BWX89_00108</name>
</gene>
<dbReference type="GO" id="GO:0032259">
    <property type="term" value="P:methylation"/>
    <property type="evidence" value="ECO:0007669"/>
    <property type="project" value="UniProtKB-KW"/>
</dbReference>
<dbReference type="GO" id="GO:0004853">
    <property type="term" value="F:uroporphyrinogen decarboxylase activity"/>
    <property type="evidence" value="ECO:0007669"/>
    <property type="project" value="InterPro"/>
</dbReference>
<dbReference type="Proteomes" id="UP000485562">
    <property type="component" value="Unassembled WGS sequence"/>
</dbReference>
<dbReference type="InterPro" id="IPR000257">
    <property type="entry name" value="Uroporphyrinogen_deCOase"/>
</dbReference>
<evidence type="ECO:0000313" key="2">
    <source>
        <dbReference type="EMBL" id="OQB75166.1"/>
    </source>
</evidence>
<feature type="domain" description="Uroporphyrinogen decarboxylase (URO-D)" evidence="1">
    <location>
        <begin position="194"/>
        <end position="397"/>
    </location>
</feature>
<dbReference type="SUPFAM" id="SSF51726">
    <property type="entry name" value="UROD/MetE-like"/>
    <property type="match status" value="1"/>
</dbReference>
<dbReference type="InterPro" id="IPR052024">
    <property type="entry name" value="Methanogen_methyltrans"/>
</dbReference>
<protein>
    <submittedName>
        <fullName evidence="2">Methylcobalamin:coenzyme M methyltransferase</fullName>
    </submittedName>
</protein>
<reference evidence="2" key="1">
    <citation type="submission" date="2017-02" db="EMBL/GenBank/DDBJ databases">
        <title>Delving into the versatile metabolic prowess of the omnipresent phylum Bacteroidetes.</title>
        <authorList>
            <person name="Nobu M.K."/>
            <person name="Mei R."/>
            <person name="Narihiro T."/>
            <person name="Kuroda K."/>
            <person name="Liu W.-T."/>
        </authorList>
    </citation>
    <scope>NUCLEOTIDE SEQUENCE</scope>
    <source>
        <strain evidence="2">ADurb.Bin131</strain>
    </source>
</reference>